<keyword evidence="4" id="KW-0659">Purine metabolism</keyword>
<keyword evidence="5" id="KW-0210">Decarboxylase</keyword>
<evidence type="ECO:0000256" key="1">
    <source>
        <dbReference type="ARBA" id="ARBA00001163"/>
    </source>
</evidence>
<evidence type="ECO:0000256" key="2">
    <source>
        <dbReference type="ARBA" id="ARBA00004754"/>
    </source>
</evidence>
<dbReference type="Pfam" id="PF09349">
    <property type="entry name" value="OHCU_decarbox"/>
    <property type="match status" value="1"/>
</dbReference>
<name>A0ABY6GWH0_9GAMM</name>
<feature type="domain" description="Oxo-4-hydroxy-4-carboxy-5-ureidoimidazoline decarboxylase" evidence="7">
    <location>
        <begin position="12"/>
        <end position="168"/>
    </location>
</feature>
<organism evidence="8 9">
    <name type="scientific">Endozoicomonas euniceicola</name>
    <dbReference type="NCBI Taxonomy" id="1234143"/>
    <lineage>
        <taxon>Bacteria</taxon>
        <taxon>Pseudomonadati</taxon>
        <taxon>Pseudomonadota</taxon>
        <taxon>Gammaproteobacteria</taxon>
        <taxon>Oceanospirillales</taxon>
        <taxon>Endozoicomonadaceae</taxon>
        <taxon>Endozoicomonas</taxon>
    </lineage>
</organism>
<evidence type="ECO:0000313" key="8">
    <source>
        <dbReference type="EMBL" id="UYM16749.1"/>
    </source>
</evidence>
<sequence>MTRPPMTLEQLNALADSEARDFFTHCCTSLRWAQGMVSSRPFASHEELLAKADDCWQPCDRNDILQAFEGHPKIGDINSLKAKYANTSKIAGHEQSGTVGADEKVLTALAEGNQRYEERFGYLFIVCATGKSAAEMLALLKERLNNSPDNELIIAAAEQQKITRIRLNKLIGEAVLTP</sequence>
<proteinExistence type="predicted"/>
<dbReference type="Proteomes" id="UP001163255">
    <property type="component" value="Chromosome"/>
</dbReference>
<protein>
    <recommendedName>
        <fullName evidence="3">2-oxo-4-hydroxy-4-carboxy-5-ureidoimidazoline decarboxylase</fullName>
        <ecNumber evidence="3">4.1.1.97</ecNumber>
    </recommendedName>
</protein>
<dbReference type="Gene3D" id="1.10.3330.10">
    <property type="entry name" value="Oxo-4-hydroxy-4-carboxy-5-ureidoimidazoline decarboxylase"/>
    <property type="match status" value="1"/>
</dbReference>
<dbReference type="NCBIfam" id="NF010372">
    <property type="entry name" value="PRK13798.1"/>
    <property type="match status" value="1"/>
</dbReference>
<gene>
    <name evidence="8" type="primary">uraD</name>
    <name evidence="8" type="ORF">NX720_02100</name>
</gene>
<dbReference type="InterPro" id="IPR018020">
    <property type="entry name" value="OHCU_decarboxylase"/>
</dbReference>
<evidence type="ECO:0000256" key="3">
    <source>
        <dbReference type="ARBA" id="ARBA00012257"/>
    </source>
</evidence>
<evidence type="ECO:0000256" key="5">
    <source>
        <dbReference type="ARBA" id="ARBA00022793"/>
    </source>
</evidence>
<dbReference type="InterPro" id="IPR036778">
    <property type="entry name" value="OHCU_decarboxylase_sf"/>
</dbReference>
<evidence type="ECO:0000259" key="7">
    <source>
        <dbReference type="Pfam" id="PF09349"/>
    </source>
</evidence>
<dbReference type="RefSeq" id="WP_262599081.1">
    <property type="nucleotide sequence ID" value="NZ_CP103300.1"/>
</dbReference>
<dbReference type="EMBL" id="CP103300">
    <property type="protein sequence ID" value="UYM16749.1"/>
    <property type="molecule type" value="Genomic_DNA"/>
</dbReference>
<dbReference type="NCBIfam" id="TIGR03180">
    <property type="entry name" value="UraD_2"/>
    <property type="match status" value="1"/>
</dbReference>
<reference evidence="8" key="1">
    <citation type="submission" date="2022-10" db="EMBL/GenBank/DDBJ databases">
        <title>Completed Genome Sequence of two octocoral isolated bacterium, Endozoicomonas euniceicola EF212T and Endozoicomonas gorgoniicola PS125T.</title>
        <authorList>
            <person name="Chiou Y.-J."/>
            <person name="Chen Y.-H."/>
        </authorList>
    </citation>
    <scope>NUCLEOTIDE SEQUENCE</scope>
    <source>
        <strain evidence="8">EF212</strain>
    </source>
</reference>
<accession>A0ABY6GWH0</accession>
<dbReference type="PANTHER" id="PTHR43466:SF1">
    <property type="entry name" value="2-OXO-4-HYDROXY-4-CARBOXY-5-UREIDOIMIDAZOLINE DECARBOXYLASE-RELATED"/>
    <property type="match status" value="1"/>
</dbReference>
<dbReference type="PANTHER" id="PTHR43466">
    <property type="entry name" value="2-OXO-4-HYDROXY-4-CARBOXY-5-UREIDOIMIDAZOLINE DECARBOXYLASE-RELATED"/>
    <property type="match status" value="1"/>
</dbReference>
<dbReference type="InterPro" id="IPR017595">
    <property type="entry name" value="OHCU_decarboxylase-2"/>
</dbReference>
<dbReference type="GO" id="GO:0051997">
    <property type="term" value="F:2-oxo-4-hydroxy-4-carboxy-5-ureidoimidazoline decarboxylase activity"/>
    <property type="evidence" value="ECO:0007669"/>
    <property type="project" value="UniProtKB-EC"/>
</dbReference>
<evidence type="ECO:0000256" key="6">
    <source>
        <dbReference type="ARBA" id="ARBA00023239"/>
    </source>
</evidence>
<keyword evidence="6 8" id="KW-0456">Lyase</keyword>
<keyword evidence="9" id="KW-1185">Reference proteome</keyword>
<comment type="pathway">
    <text evidence="2">Purine metabolism; urate degradation; (S)-allantoin from urate: step 3/3.</text>
</comment>
<dbReference type="EC" id="4.1.1.97" evidence="3"/>
<dbReference type="SUPFAM" id="SSF158694">
    <property type="entry name" value="UraD-Like"/>
    <property type="match status" value="1"/>
</dbReference>
<evidence type="ECO:0000256" key="4">
    <source>
        <dbReference type="ARBA" id="ARBA00022631"/>
    </source>
</evidence>
<evidence type="ECO:0000313" key="9">
    <source>
        <dbReference type="Proteomes" id="UP001163255"/>
    </source>
</evidence>
<comment type="catalytic activity">
    <reaction evidence="1">
        <text>5-hydroxy-2-oxo-4-ureido-2,5-dihydro-1H-imidazole-5-carboxylate + H(+) = (S)-allantoin + CO2</text>
        <dbReference type="Rhea" id="RHEA:26301"/>
        <dbReference type="ChEBI" id="CHEBI:15378"/>
        <dbReference type="ChEBI" id="CHEBI:15678"/>
        <dbReference type="ChEBI" id="CHEBI:16526"/>
        <dbReference type="ChEBI" id="CHEBI:58639"/>
        <dbReference type="EC" id="4.1.1.97"/>
    </reaction>
</comment>